<gene>
    <name evidence="1" type="ORF">KYN89_11235</name>
</gene>
<organism evidence="1 2">
    <name type="scientific">Alteriqipengyuania abyssalis</name>
    <dbReference type="NCBI Taxonomy" id="2860200"/>
    <lineage>
        <taxon>Bacteria</taxon>
        <taxon>Pseudomonadati</taxon>
        <taxon>Pseudomonadota</taxon>
        <taxon>Alphaproteobacteria</taxon>
        <taxon>Sphingomonadales</taxon>
        <taxon>Erythrobacteraceae</taxon>
        <taxon>Alteriqipengyuania</taxon>
    </lineage>
</organism>
<protein>
    <submittedName>
        <fullName evidence="1">DUF177 domain-containing protein</fullName>
    </submittedName>
</protein>
<dbReference type="EMBL" id="JAHWXP010000003">
    <property type="protein sequence ID" value="MBY8337614.1"/>
    <property type="molecule type" value="Genomic_DNA"/>
</dbReference>
<comment type="caution">
    <text evidence="1">The sequence shown here is derived from an EMBL/GenBank/DDBJ whole genome shotgun (WGS) entry which is preliminary data.</text>
</comment>
<dbReference type="Proteomes" id="UP000759298">
    <property type="component" value="Unassembled WGS sequence"/>
</dbReference>
<evidence type="ECO:0000313" key="1">
    <source>
        <dbReference type="EMBL" id="MBY8337614.1"/>
    </source>
</evidence>
<keyword evidence="2" id="KW-1185">Reference proteome</keyword>
<reference evidence="1 2" key="1">
    <citation type="submission" date="2021-07" db="EMBL/GenBank/DDBJ databases">
        <title>Alteriqipengyuania abyssalis NZ-12B nov, sp.nov isolated from deep sea sponge in pacific ocean.</title>
        <authorList>
            <person name="Tareen S."/>
            <person name="Wink J."/>
        </authorList>
    </citation>
    <scope>NUCLEOTIDE SEQUENCE [LARGE SCALE GENOMIC DNA]</scope>
    <source>
        <strain evidence="1 2">NZ-12B</strain>
    </source>
</reference>
<name>A0ABS7PEY0_9SPHN</name>
<accession>A0ABS7PEY0</accession>
<proteinExistence type="predicted"/>
<dbReference type="InterPro" id="IPR003772">
    <property type="entry name" value="YceD"/>
</dbReference>
<dbReference type="RefSeq" id="WP_222825144.1">
    <property type="nucleotide sequence ID" value="NZ_JAHWXP010000003.1"/>
</dbReference>
<dbReference type="Pfam" id="PF02620">
    <property type="entry name" value="YceD"/>
    <property type="match status" value="1"/>
</dbReference>
<evidence type="ECO:0000313" key="2">
    <source>
        <dbReference type="Proteomes" id="UP000759298"/>
    </source>
</evidence>
<sequence>MTEVTPPEFSRPIALRQITGQPLVLEATDEERADLTRRFAITSVDRLVARVALDRQGDRVGVTGTLEADIVQPCAVSGEDFPVAIVEDIALRFVPEGSIHPSLQEDEEIEIELEAEDLDEIEYAGEKFDLGEAIAQSLALAIDPYAEGPNAEEARKKAGIELDDAPRGPLAEALKGLGSK</sequence>